<organism evidence="1 2">
    <name type="scientific">Richelia intracellularis HH01</name>
    <dbReference type="NCBI Taxonomy" id="1165094"/>
    <lineage>
        <taxon>Bacteria</taxon>
        <taxon>Bacillati</taxon>
        <taxon>Cyanobacteriota</taxon>
        <taxon>Cyanophyceae</taxon>
        <taxon>Nostocales</taxon>
        <taxon>Nostocaceae</taxon>
        <taxon>Richelia</taxon>
    </lineage>
</organism>
<name>M1WT24_9NOST</name>
<accession>M1WT24</accession>
<sequence>MYPGDVSITCADVSDIVRGADFQPNILIDVGIQKFINLYTSYC</sequence>
<dbReference type="Proteomes" id="UP000053051">
    <property type="component" value="Unassembled WGS sequence"/>
</dbReference>
<keyword evidence="2" id="KW-1185">Reference proteome</keyword>
<proteinExistence type="predicted"/>
<evidence type="ECO:0000313" key="2">
    <source>
        <dbReference type="Proteomes" id="UP000053051"/>
    </source>
</evidence>
<comment type="caution">
    <text evidence="1">The sequence shown here is derived from an EMBL/GenBank/DDBJ whole genome shotgun (WGS) entry which is preliminary data.</text>
</comment>
<evidence type="ECO:0000313" key="1">
    <source>
        <dbReference type="EMBL" id="CCH67744.1"/>
    </source>
</evidence>
<reference evidence="2" key="2">
    <citation type="submission" date="2016-01" db="EMBL/GenBank/DDBJ databases">
        <title>Diatom-associated endosymboitic cyanobacterium lacks core nitrogen metabolism enzymes.</title>
        <authorList>
            <person name="Hilton J.A."/>
            <person name="Foster R.A."/>
            <person name="Tripp H.J."/>
            <person name="Carter B.J."/>
            <person name="Zehr J.P."/>
            <person name="Villareal T.A."/>
        </authorList>
    </citation>
    <scope>NUCLEOTIDE SEQUENCE [LARGE SCALE GENOMIC DNA]</scope>
    <source>
        <strain evidence="2">HH01</strain>
    </source>
</reference>
<dbReference type="STRING" id="1165094.RINTHH_15890"/>
<protein>
    <submittedName>
        <fullName evidence="1">Uncharacterized protein</fullName>
    </submittedName>
</protein>
<reference evidence="1 2" key="1">
    <citation type="submission" date="2012-05" db="EMBL/GenBank/DDBJ databases">
        <authorList>
            <person name="Hilton J."/>
        </authorList>
    </citation>
    <scope>NUCLEOTIDE SEQUENCE [LARGE SCALE GENOMIC DNA]</scope>
    <source>
        <strain evidence="1 2">HH01</strain>
    </source>
</reference>
<dbReference type="EMBL" id="CAIY01000055">
    <property type="protein sequence ID" value="CCH67744.1"/>
    <property type="molecule type" value="Genomic_DNA"/>
</dbReference>
<gene>
    <name evidence="1" type="ORF">RINTHH_15890</name>
</gene>
<dbReference type="AlphaFoldDB" id="M1WT24"/>